<sequence length="81" mass="9321">MIQKRLNIASRSFIQMKMLKPAIAQGYVLRAFPDKPSHSKQRYYLSEKGAKLVKIIISTDKLLGCPKCKFCPWAAHEEQKL</sequence>
<reference evidence="2 3" key="1">
    <citation type="submission" date="2019-08" db="EMBL/GenBank/DDBJ databases">
        <title>In-depth cultivation of the pig gut microbiome towards novel bacterial diversity and tailored functional studies.</title>
        <authorList>
            <person name="Wylensek D."/>
            <person name="Hitch T.C.A."/>
            <person name="Clavel T."/>
        </authorList>
    </citation>
    <scope>NUCLEOTIDE SEQUENCE [LARGE SCALE GENOMIC DNA]</scope>
    <source>
        <strain evidence="2 3">Oil-RF-744-WCA-WT-10</strain>
    </source>
</reference>
<proteinExistence type="predicted"/>
<gene>
    <name evidence="2" type="ORF">FYJ29_06610</name>
</gene>
<dbReference type="Pfam" id="PF21247">
    <property type="entry name" value="Fic-like_C"/>
    <property type="match status" value="1"/>
</dbReference>
<feature type="domain" description="Filamentation induced by cAMP protein Fic-like C-terminal" evidence="1">
    <location>
        <begin position="2"/>
        <end position="46"/>
    </location>
</feature>
<protein>
    <recommendedName>
        <fullName evidence="1">Filamentation induced by cAMP protein Fic-like C-terminal domain-containing protein</fullName>
    </recommendedName>
</protein>
<dbReference type="AlphaFoldDB" id="A0A6L5XE01"/>
<name>A0A6L5XE01_9BACT</name>
<evidence type="ECO:0000313" key="2">
    <source>
        <dbReference type="EMBL" id="MSS17426.1"/>
    </source>
</evidence>
<dbReference type="Proteomes" id="UP000483362">
    <property type="component" value="Unassembled WGS sequence"/>
</dbReference>
<organism evidence="2 3">
    <name type="scientific">Sodaliphilus pleomorphus</name>
    <dbReference type="NCBI Taxonomy" id="2606626"/>
    <lineage>
        <taxon>Bacteria</taxon>
        <taxon>Pseudomonadati</taxon>
        <taxon>Bacteroidota</taxon>
        <taxon>Bacteroidia</taxon>
        <taxon>Bacteroidales</taxon>
        <taxon>Muribaculaceae</taxon>
        <taxon>Sodaliphilus</taxon>
    </lineage>
</organism>
<dbReference type="InterPro" id="IPR049514">
    <property type="entry name" value="Fic-like_C"/>
</dbReference>
<accession>A0A6L5XE01</accession>
<comment type="caution">
    <text evidence="2">The sequence shown here is derived from an EMBL/GenBank/DDBJ whole genome shotgun (WGS) entry which is preliminary data.</text>
</comment>
<evidence type="ECO:0000313" key="3">
    <source>
        <dbReference type="Proteomes" id="UP000483362"/>
    </source>
</evidence>
<dbReference type="EMBL" id="VULT01000008">
    <property type="protein sequence ID" value="MSS17426.1"/>
    <property type="molecule type" value="Genomic_DNA"/>
</dbReference>
<evidence type="ECO:0000259" key="1">
    <source>
        <dbReference type="Pfam" id="PF21247"/>
    </source>
</evidence>
<keyword evidence="3" id="KW-1185">Reference proteome</keyword>